<evidence type="ECO:0000256" key="14">
    <source>
        <dbReference type="SAM" id="Phobius"/>
    </source>
</evidence>
<dbReference type="Gene3D" id="3.30.450.20">
    <property type="entry name" value="PAS domain"/>
    <property type="match status" value="1"/>
</dbReference>
<dbReference type="SMART" id="SM00387">
    <property type="entry name" value="HATPase_c"/>
    <property type="match status" value="1"/>
</dbReference>
<dbReference type="FunFam" id="1.10.287.130:FF:000001">
    <property type="entry name" value="Two-component sensor histidine kinase"/>
    <property type="match status" value="1"/>
</dbReference>
<keyword evidence="9" id="KW-0067">ATP-binding</keyword>
<evidence type="ECO:0000256" key="4">
    <source>
        <dbReference type="ARBA" id="ARBA00022553"/>
    </source>
</evidence>
<dbReference type="InterPro" id="IPR004358">
    <property type="entry name" value="Sig_transdc_His_kin-like_C"/>
</dbReference>
<dbReference type="GO" id="GO:0031969">
    <property type="term" value="C:chloroplast membrane"/>
    <property type="evidence" value="ECO:0007669"/>
    <property type="project" value="UniProtKB-SubCell"/>
</dbReference>
<keyword evidence="4" id="KW-0597">Phosphoprotein</keyword>
<dbReference type="PANTHER" id="PTHR42878">
    <property type="entry name" value="TWO-COMPONENT HISTIDINE KINASE"/>
    <property type="match status" value="1"/>
</dbReference>
<dbReference type="CDD" id="cd00082">
    <property type="entry name" value="HisKA"/>
    <property type="match status" value="1"/>
</dbReference>
<evidence type="ECO:0000256" key="11">
    <source>
        <dbReference type="ARBA" id="ARBA00023012"/>
    </source>
</evidence>
<dbReference type="Pfam" id="PF00512">
    <property type="entry name" value="HisKA"/>
    <property type="match status" value="1"/>
</dbReference>
<evidence type="ECO:0000256" key="8">
    <source>
        <dbReference type="ARBA" id="ARBA00022777"/>
    </source>
</evidence>
<keyword evidence="7" id="KW-0547">Nucleotide-binding</keyword>
<evidence type="ECO:0000259" key="16">
    <source>
        <dbReference type="SMART" id="SM00387"/>
    </source>
</evidence>
<gene>
    <name evidence="18" type="primary">dfr</name>
</gene>
<dbReference type="Pfam" id="PF02518">
    <property type="entry name" value="HATPase_c"/>
    <property type="match status" value="1"/>
</dbReference>
<dbReference type="EMBL" id="MN905507">
    <property type="protein sequence ID" value="UEQ12157.1"/>
    <property type="molecule type" value="Genomic_DNA"/>
</dbReference>
<keyword evidence="6 14" id="KW-0812">Transmembrane</keyword>
<evidence type="ECO:0000256" key="3">
    <source>
        <dbReference type="ARBA" id="ARBA00012438"/>
    </source>
</evidence>
<reference evidence="18" key="1">
    <citation type="submission" date="2020-01" db="EMBL/GenBank/DDBJ databases">
        <title>The chloroplast and mitochondrion of a new freshwater red algal species from China.</title>
        <authorList>
            <person name="Fang K."/>
            <person name="Xie S."/>
        </authorList>
    </citation>
    <scope>NUCLEOTIDE SEQUENCE</scope>
    <source>
        <strain evidence="18">SAS-FKP1901</strain>
    </source>
</reference>
<dbReference type="InterPro" id="IPR000014">
    <property type="entry name" value="PAS"/>
</dbReference>
<dbReference type="InterPro" id="IPR003661">
    <property type="entry name" value="HisK_dim/P_dom"/>
</dbReference>
<keyword evidence="12 14" id="KW-0472">Membrane</keyword>
<dbReference type="InterPro" id="IPR036890">
    <property type="entry name" value="HATPase_C_sf"/>
</dbReference>
<evidence type="ECO:0000256" key="2">
    <source>
        <dbReference type="ARBA" id="ARBA00004508"/>
    </source>
</evidence>
<feature type="transmembrane region" description="Helical" evidence="14">
    <location>
        <begin position="21"/>
        <end position="45"/>
    </location>
</feature>
<dbReference type="GO" id="GO:0005524">
    <property type="term" value="F:ATP binding"/>
    <property type="evidence" value="ECO:0007669"/>
    <property type="project" value="UniProtKB-KW"/>
</dbReference>
<dbReference type="GO" id="GO:0000155">
    <property type="term" value="F:phosphorelay sensor kinase activity"/>
    <property type="evidence" value="ECO:0007669"/>
    <property type="project" value="InterPro"/>
</dbReference>
<dbReference type="InterPro" id="IPR050351">
    <property type="entry name" value="BphY/WalK/GraS-like"/>
</dbReference>
<dbReference type="GO" id="GO:0007234">
    <property type="term" value="P:osmosensory signaling via phosphorelay pathway"/>
    <property type="evidence" value="ECO:0007669"/>
    <property type="project" value="TreeGrafter"/>
</dbReference>
<keyword evidence="10 14" id="KW-1133">Transmembrane helix</keyword>
<evidence type="ECO:0000256" key="7">
    <source>
        <dbReference type="ARBA" id="ARBA00022741"/>
    </source>
</evidence>
<dbReference type="AlphaFoldDB" id="A0A8K1YUW2"/>
<dbReference type="Gene3D" id="1.10.287.130">
    <property type="match status" value="1"/>
</dbReference>
<name>A0A8K1YUW2_9FLOR</name>
<evidence type="ECO:0000259" key="17">
    <source>
        <dbReference type="SMART" id="SM00388"/>
    </source>
</evidence>
<dbReference type="PANTHER" id="PTHR42878:SF7">
    <property type="entry name" value="SENSOR HISTIDINE KINASE GLRK"/>
    <property type="match status" value="1"/>
</dbReference>
<accession>A0A8K1YUW2</accession>
<feature type="domain" description="PAS" evidence="15">
    <location>
        <begin position="270"/>
        <end position="336"/>
    </location>
</feature>
<dbReference type="InterPro" id="IPR035965">
    <property type="entry name" value="PAS-like_dom_sf"/>
</dbReference>
<evidence type="ECO:0000256" key="1">
    <source>
        <dbReference type="ARBA" id="ARBA00000085"/>
    </source>
</evidence>
<protein>
    <recommendedName>
        <fullName evidence="13">Uncharacterized sensor-like histidine kinase ycf26</fullName>
        <ecNumber evidence="3">2.7.13.3</ecNumber>
    </recommendedName>
</protein>
<keyword evidence="18" id="KW-0934">Plastid</keyword>
<dbReference type="SMART" id="SM00091">
    <property type="entry name" value="PAS"/>
    <property type="match status" value="1"/>
</dbReference>
<evidence type="ECO:0000256" key="13">
    <source>
        <dbReference type="ARBA" id="ARBA00069102"/>
    </source>
</evidence>
<evidence type="ECO:0000256" key="10">
    <source>
        <dbReference type="ARBA" id="ARBA00022989"/>
    </source>
</evidence>
<keyword evidence="8 18" id="KW-0418">Kinase</keyword>
<dbReference type="SUPFAM" id="SSF55874">
    <property type="entry name" value="ATPase domain of HSP90 chaperone/DNA topoisomerase II/histidine kinase"/>
    <property type="match status" value="1"/>
</dbReference>
<proteinExistence type="predicted"/>
<evidence type="ECO:0000259" key="15">
    <source>
        <dbReference type="SMART" id="SM00091"/>
    </source>
</evidence>
<feature type="domain" description="Histidine kinase/HSP90-like ATPase" evidence="16">
    <location>
        <begin position="509"/>
        <end position="630"/>
    </location>
</feature>
<organism evidence="18">
    <name type="scientific">Batrachospermum sp</name>
    <dbReference type="NCBI Taxonomy" id="31373"/>
    <lineage>
        <taxon>Eukaryota</taxon>
        <taxon>Rhodophyta</taxon>
        <taxon>Florideophyceae</taxon>
        <taxon>Nemaliophycidae</taxon>
        <taxon>Batrachospermales</taxon>
        <taxon>Batrachospermaceae</taxon>
        <taxon>Batrachospermum</taxon>
    </lineage>
</organism>
<sequence length="633" mass="72827">MIMHILQCLRKKFHDINYQTRLMALITLIISLIISSITFDVFLAIQQDFIWTNNCLSEDLIALLISKLSFMIHRSNEIEINKLFEDIYLDIASIRYLTFLDSHGFIYCDFPEYHCKIKYFIETGSTLFNCRDMDCISIIRYSLFFNDQIADISIPILIDGNKIGSLELGLNINLNLFSWSKLIGYLSIIIFVSIWITGIILVLFNSINILGSIYALRICIQSIADGNFSARVDLPAQGYLANLIISFNDMVECLEFYEKKNIEQLTLEKSKLETLISLIADGAILLDQELRIIFINQVALKTLNIFKHGIIGTYIYDHFPRYINEQFLPILNSMIGENSHKQYRTDTDCLLLKFNNQNSKTLRFVLTTVFDQDRSVLTGVAIIIEDLTQEVKLNEAKAQFISNVSHELRTPLFNIKSFLETLYEYNDSLSEIEKMDFLDIANQETQRLTLLVNDVLDLSRLESDFQYISDAIILSEIIPSIIQTSQLRAKHQQVILLHRICSSIFKIEAYYNLFIQVLSNLLDNSLKFIQVGGQIVIKAYLITACPMNKKSILHKVRIQIIDEGMGIKTGDQSRIFDRFVRVENNIHILEGTGLGLSIVKNIIEKHKSTIFVHSEIGVGSCFWFDLLLLEKKN</sequence>
<keyword evidence="5" id="KW-0808">Transferase</keyword>
<dbReference type="Gene3D" id="3.30.565.10">
    <property type="entry name" value="Histidine kinase-like ATPase, C-terminal domain"/>
    <property type="match status" value="1"/>
</dbReference>
<dbReference type="InterPro" id="IPR003594">
    <property type="entry name" value="HATPase_dom"/>
</dbReference>
<dbReference type="EC" id="2.7.13.3" evidence="3"/>
<dbReference type="SUPFAM" id="SSF55785">
    <property type="entry name" value="PYP-like sensor domain (PAS domain)"/>
    <property type="match status" value="1"/>
</dbReference>
<dbReference type="SMART" id="SM00388">
    <property type="entry name" value="HisKA"/>
    <property type="match status" value="1"/>
</dbReference>
<evidence type="ECO:0000313" key="18">
    <source>
        <dbReference type="EMBL" id="UEQ12157.1"/>
    </source>
</evidence>
<keyword evidence="18" id="KW-0150">Chloroplast</keyword>
<dbReference type="GO" id="GO:0030295">
    <property type="term" value="F:protein kinase activator activity"/>
    <property type="evidence" value="ECO:0007669"/>
    <property type="project" value="TreeGrafter"/>
</dbReference>
<keyword evidence="11" id="KW-0902">Two-component regulatory system</keyword>
<feature type="domain" description="Signal transduction histidine kinase dimerisation/phosphoacceptor" evidence="17">
    <location>
        <begin position="396"/>
        <end position="464"/>
    </location>
</feature>
<dbReference type="SUPFAM" id="SSF47384">
    <property type="entry name" value="Homodimeric domain of signal transducing histidine kinase"/>
    <property type="match status" value="1"/>
</dbReference>
<dbReference type="InterPro" id="IPR036097">
    <property type="entry name" value="HisK_dim/P_sf"/>
</dbReference>
<geneLocation type="chloroplast" evidence="18"/>
<feature type="transmembrane region" description="Helical" evidence="14">
    <location>
        <begin position="182"/>
        <end position="204"/>
    </location>
</feature>
<dbReference type="GO" id="GO:0000156">
    <property type="term" value="F:phosphorelay response regulator activity"/>
    <property type="evidence" value="ECO:0007669"/>
    <property type="project" value="TreeGrafter"/>
</dbReference>
<evidence type="ECO:0000256" key="5">
    <source>
        <dbReference type="ARBA" id="ARBA00022679"/>
    </source>
</evidence>
<dbReference type="PRINTS" id="PR00344">
    <property type="entry name" value="BCTRLSENSOR"/>
</dbReference>
<dbReference type="CDD" id="cd06225">
    <property type="entry name" value="HAMP"/>
    <property type="match status" value="1"/>
</dbReference>
<evidence type="ECO:0000256" key="9">
    <source>
        <dbReference type="ARBA" id="ARBA00022840"/>
    </source>
</evidence>
<comment type="subcellular location">
    <subcellularLocation>
        <location evidence="2">Plastid</location>
        <location evidence="2">Chloroplast membrane</location>
        <topology evidence="2">Multi-pass membrane protein</topology>
    </subcellularLocation>
</comment>
<evidence type="ECO:0000256" key="12">
    <source>
        <dbReference type="ARBA" id="ARBA00023136"/>
    </source>
</evidence>
<comment type="catalytic activity">
    <reaction evidence="1">
        <text>ATP + protein L-histidine = ADP + protein N-phospho-L-histidine.</text>
        <dbReference type="EC" id="2.7.13.3"/>
    </reaction>
</comment>
<evidence type="ECO:0000256" key="6">
    <source>
        <dbReference type="ARBA" id="ARBA00022692"/>
    </source>
</evidence>